<accession>A0A956SE55</accession>
<evidence type="ECO:0000256" key="1">
    <source>
        <dbReference type="ARBA" id="ARBA00004236"/>
    </source>
</evidence>
<feature type="transmembrane region" description="Helical" evidence="6">
    <location>
        <begin position="12"/>
        <end position="33"/>
    </location>
</feature>
<name>A0A956SE55_UNCEI</name>
<dbReference type="GO" id="GO:0005886">
    <property type="term" value="C:plasma membrane"/>
    <property type="evidence" value="ECO:0007669"/>
    <property type="project" value="UniProtKB-SubCell"/>
</dbReference>
<protein>
    <submittedName>
        <fullName evidence="7">OadG family protein</fullName>
    </submittedName>
</protein>
<dbReference type="InterPro" id="IPR005899">
    <property type="entry name" value="Na_pump_deCOase"/>
</dbReference>
<sequence>MSESLRFALNLTGVGLVIVFAVLALIAFVVSLVRRIDERWQRQEKAVDEARESRPATIDATTLVIITAAVATVVGGRFHFRSIRPVGSAHGAGSSWSQQGRAVLMGSHVIDRHGAEANSPGGSGRSY</sequence>
<gene>
    <name evidence="7" type="ORF">KDA27_09170</name>
</gene>
<comment type="caution">
    <text evidence="7">The sequence shown here is derived from an EMBL/GenBank/DDBJ whole genome shotgun (WGS) entry which is preliminary data.</text>
</comment>
<proteinExistence type="predicted"/>
<dbReference type="GO" id="GO:0015081">
    <property type="term" value="F:sodium ion transmembrane transporter activity"/>
    <property type="evidence" value="ECO:0007669"/>
    <property type="project" value="InterPro"/>
</dbReference>
<comment type="subcellular location">
    <subcellularLocation>
        <location evidence="1">Cell membrane</location>
    </subcellularLocation>
</comment>
<evidence type="ECO:0000256" key="5">
    <source>
        <dbReference type="ARBA" id="ARBA00023136"/>
    </source>
</evidence>
<reference evidence="7" key="1">
    <citation type="submission" date="2020-04" db="EMBL/GenBank/DDBJ databases">
        <authorList>
            <person name="Zhang T."/>
        </authorList>
    </citation>
    <scope>NUCLEOTIDE SEQUENCE</scope>
    <source>
        <strain evidence="7">HKST-UBA02</strain>
    </source>
</reference>
<dbReference type="Proteomes" id="UP000739538">
    <property type="component" value="Unassembled WGS sequence"/>
</dbReference>
<evidence type="ECO:0000256" key="2">
    <source>
        <dbReference type="ARBA" id="ARBA00022475"/>
    </source>
</evidence>
<keyword evidence="5 6" id="KW-0472">Membrane</keyword>
<keyword evidence="3 6" id="KW-0812">Transmembrane</keyword>
<evidence type="ECO:0000256" key="6">
    <source>
        <dbReference type="SAM" id="Phobius"/>
    </source>
</evidence>
<dbReference type="AlphaFoldDB" id="A0A956SE55"/>
<dbReference type="EMBL" id="JAGQHS010000037">
    <property type="protein sequence ID" value="MCA9755959.1"/>
    <property type="molecule type" value="Genomic_DNA"/>
</dbReference>
<organism evidence="7 8">
    <name type="scientific">Eiseniibacteriota bacterium</name>
    <dbReference type="NCBI Taxonomy" id="2212470"/>
    <lineage>
        <taxon>Bacteria</taxon>
        <taxon>Candidatus Eiseniibacteriota</taxon>
    </lineage>
</organism>
<dbReference type="GO" id="GO:0036376">
    <property type="term" value="P:sodium ion export across plasma membrane"/>
    <property type="evidence" value="ECO:0007669"/>
    <property type="project" value="InterPro"/>
</dbReference>
<evidence type="ECO:0000256" key="3">
    <source>
        <dbReference type="ARBA" id="ARBA00022692"/>
    </source>
</evidence>
<reference evidence="7" key="2">
    <citation type="journal article" date="2021" name="Microbiome">
        <title>Successional dynamics and alternative stable states in a saline activated sludge microbial community over 9 years.</title>
        <authorList>
            <person name="Wang Y."/>
            <person name="Ye J."/>
            <person name="Ju F."/>
            <person name="Liu L."/>
            <person name="Boyd J.A."/>
            <person name="Deng Y."/>
            <person name="Parks D.H."/>
            <person name="Jiang X."/>
            <person name="Yin X."/>
            <person name="Woodcroft B.J."/>
            <person name="Tyson G.W."/>
            <person name="Hugenholtz P."/>
            <person name="Polz M.F."/>
            <person name="Zhang T."/>
        </authorList>
    </citation>
    <scope>NUCLEOTIDE SEQUENCE</scope>
    <source>
        <strain evidence="7">HKST-UBA02</strain>
    </source>
</reference>
<evidence type="ECO:0000313" key="7">
    <source>
        <dbReference type="EMBL" id="MCA9755959.1"/>
    </source>
</evidence>
<dbReference type="Pfam" id="PF04277">
    <property type="entry name" value="OAD_gamma"/>
    <property type="match status" value="1"/>
</dbReference>
<keyword evidence="4 6" id="KW-1133">Transmembrane helix</keyword>
<keyword evidence="2" id="KW-1003">Cell membrane</keyword>
<evidence type="ECO:0000313" key="8">
    <source>
        <dbReference type="Proteomes" id="UP000739538"/>
    </source>
</evidence>
<evidence type="ECO:0000256" key="4">
    <source>
        <dbReference type="ARBA" id="ARBA00022989"/>
    </source>
</evidence>